<reference evidence="8" key="1">
    <citation type="journal article" date="2007" name="Science">
        <title>Draft genome of the filarial nematode parasite Brugia malayi.</title>
        <authorList>
            <person name="Ghedin E."/>
            <person name="Wang S."/>
            <person name="Spiro D."/>
            <person name="Caler E."/>
            <person name="Zhao Q."/>
            <person name="Crabtree J."/>
            <person name="Allen J.E."/>
            <person name="Delcher A.L."/>
            <person name="Guiliano D.B."/>
            <person name="Miranda-Saavedra D."/>
            <person name="Angiuoli S.V."/>
            <person name="Creasy T."/>
            <person name="Amedeo P."/>
            <person name="Haas B."/>
            <person name="El-Sayed N.M."/>
            <person name="Wortman J.R."/>
            <person name="Feldblyum T."/>
            <person name="Tallon L."/>
            <person name="Schatz M."/>
            <person name="Shumway M."/>
            <person name="Koo H."/>
            <person name="Salzberg S.L."/>
            <person name="Schobel S."/>
            <person name="Pertea M."/>
            <person name="Pop M."/>
            <person name="White O."/>
            <person name="Barton G.J."/>
            <person name="Carlow C.K."/>
            <person name="Crawford M.J."/>
            <person name="Daub J."/>
            <person name="Dimmic M.W."/>
            <person name="Estes C.F."/>
            <person name="Foster J.M."/>
            <person name="Ganatra M."/>
            <person name="Gregory W.F."/>
            <person name="Johnson N.M."/>
            <person name="Jin J."/>
            <person name="Komuniecki R."/>
            <person name="Korf I."/>
            <person name="Kumar S."/>
            <person name="Laney S."/>
            <person name="Li B.W."/>
            <person name="Li W."/>
            <person name="Lindblom T.H."/>
            <person name="Lustigman S."/>
            <person name="Ma D."/>
            <person name="Maina C.V."/>
            <person name="Martin D.M."/>
            <person name="McCarter J.P."/>
            <person name="McReynolds L."/>
            <person name="Mitreva M."/>
            <person name="Nutman T.B."/>
            <person name="Parkinson J."/>
            <person name="Peregrin-Alvarez J.M."/>
            <person name="Poole C."/>
            <person name="Ren Q."/>
            <person name="Saunders L."/>
            <person name="Sluder A.E."/>
            <person name="Smith K."/>
            <person name="Stanke M."/>
            <person name="Unnasch T.R."/>
            <person name="Ware J."/>
            <person name="Wei A.D."/>
            <person name="Weil G."/>
            <person name="Williams D.J."/>
            <person name="Zhang Y."/>
            <person name="Williams S.A."/>
            <person name="Fraser-Liggett C."/>
            <person name="Slatko B."/>
            <person name="Blaxter M.L."/>
            <person name="Scott A.L."/>
        </authorList>
    </citation>
    <scope>NUCLEOTIDE SEQUENCE</scope>
    <source>
        <strain evidence="8">FR3</strain>
    </source>
</reference>
<dbReference type="GO" id="GO:0140359">
    <property type="term" value="F:ABC-type transporter activity"/>
    <property type="evidence" value="ECO:0007669"/>
    <property type="project" value="InterPro"/>
</dbReference>
<evidence type="ECO:0000259" key="6">
    <source>
        <dbReference type="PROSITE" id="PS50929"/>
    </source>
</evidence>
<keyword evidence="3 5" id="KW-1133">Transmembrane helix</keyword>
<dbReference type="SUPFAM" id="SSF90123">
    <property type="entry name" value="ABC transporter transmembrane region"/>
    <property type="match status" value="2"/>
</dbReference>
<evidence type="ECO:0000313" key="7">
    <source>
        <dbReference type="EMBL" id="VIO90260.1"/>
    </source>
</evidence>
<dbReference type="GO" id="GO:0005524">
    <property type="term" value="F:ATP binding"/>
    <property type="evidence" value="ECO:0007669"/>
    <property type="project" value="InterPro"/>
</dbReference>
<accession>A0A4E9F0W5</accession>
<evidence type="ECO:0000256" key="2">
    <source>
        <dbReference type="ARBA" id="ARBA00022692"/>
    </source>
</evidence>
<reference evidence="7" key="2">
    <citation type="submission" date="2019-04" db="EMBL/GenBank/DDBJ databases">
        <authorList>
            <person name="Howe K."/>
            <person name="Paulini M."/>
            <person name="Williams G."/>
        </authorList>
    </citation>
    <scope>NUCLEOTIDE SEQUENCE [LARGE SCALE GENOMIC DNA]</scope>
    <source>
        <strain evidence="7">FR3</strain>
    </source>
</reference>
<keyword evidence="8" id="KW-1185">Reference proteome</keyword>
<protein>
    <submittedName>
        <fullName evidence="9">ABC transmembrane type-1 domain-containing protein</fullName>
    </submittedName>
</protein>
<dbReference type="AlphaFoldDB" id="A0A4E9F0W5"/>
<dbReference type="GeneID" id="6095052"/>
<feature type="transmembrane region" description="Helical" evidence="5">
    <location>
        <begin position="314"/>
        <end position="337"/>
    </location>
</feature>
<proteinExistence type="predicted"/>
<evidence type="ECO:0000313" key="8">
    <source>
        <dbReference type="Proteomes" id="UP000006672"/>
    </source>
</evidence>
<dbReference type="KEGG" id="bmy:BM_BM360"/>
<dbReference type="OrthoDB" id="5851609at2759"/>
<dbReference type="CTD" id="6095052"/>
<dbReference type="InterPro" id="IPR039421">
    <property type="entry name" value="Type_1_exporter"/>
</dbReference>
<evidence type="ECO:0000256" key="4">
    <source>
        <dbReference type="ARBA" id="ARBA00023136"/>
    </source>
</evidence>
<dbReference type="GO" id="GO:0016020">
    <property type="term" value="C:membrane"/>
    <property type="evidence" value="ECO:0007669"/>
    <property type="project" value="UniProtKB-SubCell"/>
</dbReference>
<comment type="subcellular location">
    <subcellularLocation>
        <location evidence="1">Membrane</location>
        <topology evidence="1">Multi-pass membrane protein</topology>
    </subcellularLocation>
</comment>
<feature type="transmembrane region" description="Helical" evidence="5">
    <location>
        <begin position="615"/>
        <end position="636"/>
    </location>
</feature>
<dbReference type="RefSeq" id="XP_042932166.1">
    <property type="nucleotide sequence ID" value="XM_043076232.1"/>
</dbReference>
<dbReference type="PROSITE" id="PS50929">
    <property type="entry name" value="ABC_TM1F"/>
    <property type="match status" value="1"/>
</dbReference>
<dbReference type="WBParaSite" id="Bm360a.1">
    <property type="protein sequence ID" value="Bm360a.1"/>
    <property type="gene ID" value="WBGene00220621"/>
</dbReference>
<dbReference type="InterPro" id="IPR036640">
    <property type="entry name" value="ABC1_TM_sf"/>
</dbReference>
<keyword evidence="2 5" id="KW-0812">Transmembrane</keyword>
<keyword evidence="4 5" id="KW-0472">Membrane</keyword>
<gene>
    <name evidence="7" type="primary">Bm360</name>
    <name evidence="7" type="ORF">BM_BM360</name>
</gene>
<feature type="transmembrane region" description="Helical" evidence="5">
    <location>
        <begin position="106"/>
        <end position="130"/>
    </location>
</feature>
<feature type="transmembrane region" description="Helical" evidence="5">
    <location>
        <begin position="47"/>
        <end position="69"/>
    </location>
</feature>
<evidence type="ECO:0000256" key="1">
    <source>
        <dbReference type="ARBA" id="ARBA00004141"/>
    </source>
</evidence>
<sequence>MKNKNKIIVADNFTTNSESKKQKAISWFQKQKIFFEMICDTKSSSNIFLIGILFALVSGCSISSAIIFFGRIKHILLTNELTNKLTNELTNESTTESFLKAIYEQIIILAFIILLIVITHFGMHLSTTVLNDRIRIRLKRYYDGMHKHRYLNEEIITKIIDNVNLMEKGWEIFGMQCRNVAMIISSLIICFYHEIHLAFVLLTVIPLAITLNILSKKLSKKSDNILSGKISQTIQMEKELLLRKNSIDNIANDEHLIKLSSEMRNCTKYAILHQIWKSSHSGILSFTLFTFVGCGMLYGGYLLDTNPLIKKGDIFIIVLSMALIADSISTTITYHYLIKKGVYAALYIKNLQKFDYRFMLTRYCNRRCSVDEITLTLITVPEFKNSIVSPSGNSIIRFINGTRNILCNYHNHKLFLLVGFILAIIYGLEQVAYNIVMGEIFTAMLGDTPNIHILTLCAIQLSAIGFAVFISQTVSTILIAIASEHMAVSFHVILSRHLLKMADKELFNKSKINTLVDENVSLTSEAKSFYHPYLSELMTRITSISTNIILGFIYSWEITLLGFIFILLCFSIQIELEFELLTYCYKCTGNRRIPKNAKLLKSCKDSVLRAVNFSIVQTFGFALKALCYALTAFICYHQYKHQTQAFMSVITLFTASQEIVQLPNLIGKLYKSWQAVHQIFACMNNKSCRSYMPSISKSIRLEY</sequence>
<dbReference type="PANTHER" id="PTHR43394">
    <property type="entry name" value="ATP-DEPENDENT PERMEASE MDL1, MITOCHONDRIAL"/>
    <property type="match status" value="1"/>
</dbReference>
<feature type="transmembrane region" description="Helical" evidence="5">
    <location>
        <begin position="283"/>
        <end position="302"/>
    </location>
</feature>
<name>A0A4E9F0W5_BRUMA</name>
<reference evidence="9" key="3">
    <citation type="submission" date="2022-04" db="UniProtKB">
        <authorList>
            <consortium name="WormBaseParasite"/>
        </authorList>
    </citation>
    <scope>IDENTIFICATION</scope>
</reference>
<accession>A0A8L7YLA6</accession>
<feature type="transmembrane region" description="Helical" evidence="5">
    <location>
        <begin position="195"/>
        <end position="214"/>
    </location>
</feature>
<feature type="transmembrane region" description="Helical" evidence="5">
    <location>
        <begin position="172"/>
        <end position="189"/>
    </location>
</feature>
<dbReference type="EMBL" id="CAAKNF010000192">
    <property type="protein sequence ID" value="VIO90260.1"/>
    <property type="molecule type" value="Genomic_DNA"/>
</dbReference>
<organism evidence="7">
    <name type="scientific">Brugia malayi</name>
    <name type="common">Filarial nematode worm</name>
    <dbReference type="NCBI Taxonomy" id="6279"/>
    <lineage>
        <taxon>Eukaryota</taxon>
        <taxon>Metazoa</taxon>
        <taxon>Ecdysozoa</taxon>
        <taxon>Nematoda</taxon>
        <taxon>Chromadorea</taxon>
        <taxon>Rhabditida</taxon>
        <taxon>Spirurina</taxon>
        <taxon>Spiruromorpha</taxon>
        <taxon>Filarioidea</taxon>
        <taxon>Onchocercidae</taxon>
        <taxon>Brugia</taxon>
    </lineage>
</organism>
<feature type="transmembrane region" description="Helical" evidence="5">
    <location>
        <begin position="414"/>
        <end position="433"/>
    </location>
</feature>
<evidence type="ECO:0000313" key="9">
    <source>
        <dbReference type="WBParaSite" id="Bm360a.1"/>
    </source>
</evidence>
<feature type="transmembrane region" description="Helical" evidence="5">
    <location>
        <begin position="453"/>
        <end position="481"/>
    </location>
</feature>
<dbReference type="InterPro" id="IPR011527">
    <property type="entry name" value="ABC1_TM_dom"/>
</dbReference>
<evidence type="ECO:0000256" key="5">
    <source>
        <dbReference type="SAM" id="Phobius"/>
    </source>
</evidence>
<dbReference type="Proteomes" id="UP000006672">
    <property type="component" value="Unassembled WGS sequence"/>
</dbReference>
<feature type="domain" description="ABC transmembrane type-1" evidence="6">
    <location>
        <begin position="417"/>
        <end position="574"/>
    </location>
</feature>
<feature type="transmembrane region" description="Helical" evidence="5">
    <location>
        <begin position="548"/>
        <end position="574"/>
    </location>
</feature>
<dbReference type="Pfam" id="PF00664">
    <property type="entry name" value="ABC_membrane"/>
    <property type="match status" value="2"/>
</dbReference>
<evidence type="ECO:0000256" key="3">
    <source>
        <dbReference type="ARBA" id="ARBA00022989"/>
    </source>
</evidence>
<dbReference type="Gene3D" id="1.20.1560.10">
    <property type="entry name" value="ABC transporter type 1, transmembrane domain"/>
    <property type="match status" value="2"/>
</dbReference>